<comment type="caution">
    <text evidence="1">The sequence shown here is derived from an EMBL/GenBank/DDBJ whole genome shotgun (WGS) entry which is preliminary data.</text>
</comment>
<sequence>MSRFYIKLMANIHQIGDKSTRVMLERYMCGEAVRQVTPGGSTVLRAIIFSSLVAGLGMNECVYIYNSPGFAVYIGQVLDIATVQFHVESSPSLQRSMFTSRGSKLFTHSFYHSHFVGC</sequence>
<accession>A0AAD9NXC4</accession>
<reference evidence="1" key="1">
    <citation type="journal article" date="2023" name="Mol. Biol. Evol.">
        <title>Third-Generation Sequencing Reveals the Adaptive Role of the Epigenome in Three Deep-Sea Polychaetes.</title>
        <authorList>
            <person name="Perez M."/>
            <person name="Aroh O."/>
            <person name="Sun Y."/>
            <person name="Lan Y."/>
            <person name="Juniper S.K."/>
            <person name="Young C.R."/>
            <person name="Angers B."/>
            <person name="Qian P.Y."/>
        </authorList>
    </citation>
    <scope>NUCLEOTIDE SEQUENCE</scope>
    <source>
        <strain evidence="1">R07B-5</strain>
    </source>
</reference>
<evidence type="ECO:0000313" key="1">
    <source>
        <dbReference type="EMBL" id="KAK2184185.1"/>
    </source>
</evidence>
<dbReference type="AlphaFoldDB" id="A0AAD9NXC4"/>
<organism evidence="1 2">
    <name type="scientific">Ridgeia piscesae</name>
    <name type="common">Tubeworm</name>
    <dbReference type="NCBI Taxonomy" id="27915"/>
    <lineage>
        <taxon>Eukaryota</taxon>
        <taxon>Metazoa</taxon>
        <taxon>Spiralia</taxon>
        <taxon>Lophotrochozoa</taxon>
        <taxon>Annelida</taxon>
        <taxon>Polychaeta</taxon>
        <taxon>Sedentaria</taxon>
        <taxon>Canalipalpata</taxon>
        <taxon>Sabellida</taxon>
        <taxon>Siboglinidae</taxon>
        <taxon>Ridgeia</taxon>
    </lineage>
</organism>
<evidence type="ECO:0000313" key="2">
    <source>
        <dbReference type="Proteomes" id="UP001209878"/>
    </source>
</evidence>
<gene>
    <name evidence="1" type="ORF">NP493_277g03020</name>
</gene>
<proteinExistence type="predicted"/>
<name>A0AAD9NXC4_RIDPI</name>
<keyword evidence="2" id="KW-1185">Reference proteome</keyword>
<protein>
    <submittedName>
        <fullName evidence="1">Uncharacterized protein</fullName>
    </submittedName>
</protein>
<dbReference type="EMBL" id="JAODUO010000278">
    <property type="protein sequence ID" value="KAK2184185.1"/>
    <property type="molecule type" value="Genomic_DNA"/>
</dbReference>
<dbReference type="Proteomes" id="UP001209878">
    <property type="component" value="Unassembled WGS sequence"/>
</dbReference>